<keyword evidence="2" id="KW-1185">Reference proteome</keyword>
<accession>A0A914VH73</accession>
<dbReference type="Proteomes" id="UP000887566">
    <property type="component" value="Unplaced"/>
</dbReference>
<feature type="compositionally biased region" description="Low complexity" evidence="1">
    <location>
        <begin position="84"/>
        <end position="115"/>
    </location>
</feature>
<reference evidence="3" key="1">
    <citation type="submission" date="2022-11" db="UniProtKB">
        <authorList>
            <consortium name="WormBaseParasite"/>
        </authorList>
    </citation>
    <scope>IDENTIFICATION</scope>
</reference>
<name>A0A914VH73_9BILA</name>
<feature type="region of interest" description="Disordered" evidence="1">
    <location>
        <begin position="71"/>
        <end position="115"/>
    </location>
</feature>
<dbReference type="AlphaFoldDB" id="A0A914VH73"/>
<evidence type="ECO:0000256" key="1">
    <source>
        <dbReference type="SAM" id="MobiDB-lite"/>
    </source>
</evidence>
<sequence length="319" mass="34891">MCYRLSLQKANHRGTDMYTVPIQQSGMSYYDSIGHGGGGSSYFDRLPRSSSVSSYRSTNFDNSFTRTLPRRLNTSSLSRPLADYSSPTRTRYTPTTSTSVGLSSKPPLPSTSLYSTSRYNRATNYDVLDANSYGAHRYNNGISHRSASMDRRLGGGSEGTTTFDRRNIYDELGSNGSSSGVGQLANKYERLSVSARSSDSGYRSLTRRTPSPPVLDATAKDSMSARNGYHHQRRDSSSDEVETRDELTSMRATTPSRSIYRSSAASMPDVPSGIRASANAHDSSRTFCRNEPVRSSGSSVESLRSSSSGRRLAKRSTSP</sequence>
<protein>
    <submittedName>
        <fullName evidence="3">Uncharacterized protein</fullName>
    </submittedName>
</protein>
<feature type="compositionally biased region" description="Low complexity" evidence="1">
    <location>
        <begin position="293"/>
        <end position="310"/>
    </location>
</feature>
<evidence type="ECO:0000313" key="2">
    <source>
        <dbReference type="Proteomes" id="UP000887566"/>
    </source>
</evidence>
<proteinExistence type="predicted"/>
<evidence type="ECO:0000313" key="3">
    <source>
        <dbReference type="WBParaSite" id="PSAMB.scaffold1890size26908.g15394.t1"/>
    </source>
</evidence>
<feature type="compositionally biased region" description="Polar residues" evidence="1">
    <location>
        <begin position="194"/>
        <end position="209"/>
    </location>
</feature>
<organism evidence="2 3">
    <name type="scientific">Plectus sambesii</name>
    <dbReference type="NCBI Taxonomy" id="2011161"/>
    <lineage>
        <taxon>Eukaryota</taxon>
        <taxon>Metazoa</taxon>
        <taxon>Ecdysozoa</taxon>
        <taxon>Nematoda</taxon>
        <taxon>Chromadorea</taxon>
        <taxon>Plectida</taxon>
        <taxon>Plectina</taxon>
        <taxon>Plectoidea</taxon>
        <taxon>Plectidae</taxon>
        <taxon>Plectus</taxon>
    </lineage>
</organism>
<feature type="region of interest" description="Disordered" evidence="1">
    <location>
        <begin position="192"/>
        <end position="319"/>
    </location>
</feature>
<dbReference type="WBParaSite" id="PSAMB.scaffold1890size26908.g15394.t1">
    <property type="protein sequence ID" value="PSAMB.scaffold1890size26908.g15394.t1"/>
    <property type="gene ID" value="PSAMB.scaffold1890size26908.g15394"/>
</dbReference>
<feature type="compositionally biased region" description="Polar residues" evidence="1">
    <location>
        <begin position="250"/>
        <end position="265"/>
    </location>
</feature>